<keyword evidence="2" id="KW-1133">Transmembrane helix</keyword>
<dbReference type="GO" id="GO:0080120">
    <property type="term" value="P:CAAX-box protein maturation"/>
    <property type="evidence" value="ECO:0007669"/>
    <property type="project" value="UniProtKB-ARBA"/>
</dbReference>
<dbReference type="AlphaFoldDB" id="A0A1Y0HU51"/>
<feature type="domain" description="CAAX prenyl protease 2/Lysostaphin resistance protein A-like" evidence="3">
    <location>
        <begin position="256"/>
        <end position="350"/>
    </location>
</feature>
<dbReference type="InterPro" id="IPR003675">
    <property type="entry name" value="Rce1/LyrA-like_dom"/>
</dbReference>
<evidence type="ECO:0000256" key="2">
    <source>
        <dbReference type="SAM" id="Phobius"/>
    </source>
</evidence>
<dbReference type="Proteomes" id="UP000196228">
    <property type="component" value="Chromosome"/>
</dbReference>
<evidence type="ECO:0000259" key="3">
    <source>
        <dbReference type="Pfam" id="PF02517"/>
    </source>
</evidence>
<feature type="compositionally biased region" description="Low complexity" evidence="1">
    <location>
        <begin position="1"/>
        <end position="11"/>
    </location>
</feature>
<evidence type="ECO:0000313" key="4">
    <source>
        <dbReference type="EMBL" id="ARU51702.1"/>
    </source>
</evidence>
<feature type="compositionally biased region" description="Basic and acidic residues" evidence="1">
    <location>
        <begin position="24"/>
        <end position="43"/>
    </location>
</feature>
<feature type="compositionally biased region" description="Pro residues" evidence="1">
    <location>
        <begin position="87"/>
        <end position="97"/>
    </location>
</feature>
<evidence type="ECO:0000313" key="5">
    <source>
        <dbReference type="Proteomes" id="UP000196228"/>
    </source>
</evidence>
<protein>
    <recommendedName>
        <fullName evidence="3">CAAX prenyl protease 2/Lysostaphin resistance protein A-like domain-containing protein</fullName>
    </recommendedName>
</protein>
<evidence type="ECO:0000256" key="1">
    <source>
        <dbReference type="SAM" id="MobiDB-lite"/>
    </source>
</evidence>
<organism evidence="4 5">
    <name type="scientific">Cellulosimicrobium cellulans</name>
    <name type="common">Arthrobacter luteus</name>
    <dbReference type="NCBI Taxonomy" id="1710"/>
    <lineage>
        <taxon>Bacteria</taxon>
        <taxon>Bacillati</taxon>
        <taxon>Actinomycetota</taxon>
        <taxon>Actinomycetes</taxon>
        <taxon>Micrococcales</taxon>
        <taxon>Promicromonosporaceae</taxon>
        <taxon>Cellulosimicrobium</taxon>
    </lineage>
</organism>
<dbReference type="GO" id="GO:0004175">
    <property type="term" value="F:endopeptidase activity"/>
    <property type="evidence" value="ECO:0007669"/>
    <property type="project" value="UniProtKB-ARBA"/>
</dbReference>
<name>A0A1Y0HU51_CELCE</name>
<feature type="transmembrane region" description="Helical" evidence="2">
    <location>
        <begin position="341"/>
        <end position="359"/>
    </location>
</feature>
<feature type="region of interest" description="Disordered" evidence="1">
    <location>
        <begin position="1"/>
        <end position="105"/>
    </location>
</feature>
<sequence length="370" mass="39502">MPAASPATSAHPEARAAHAPPDPRTPRPAEHEVAVVLGRERQQPRGRRGAGPWSADSGRPGDVEAAPGVRCYNRTVPDLTASTPATAPEPLPAPGPTAAPTRGDAVAVDAHDRPDRATRRRIGAEIWIVLGLSLGKSAVYAIINILARLTAGTPLGEQSASLNVSRSARPYLDLTYQLAGIFFAVLPVALALYLLSARGRSAVRAIGLDGARPLRDVGWGFALAAAIGIPGLGFYALGRLLGITVEVQASALNAAWWTVPVLILAALQNGLLEEVIAVGYLFERTRDLGWGRVKFVVWSSLLRGSYHLYQGFGPFVGNVVMGVVFSWFYTSRWGRHRVMPLVIAHTLLDVVAFVGYALLPLEWKQSLGLA</sequence>
<keyword evidence="2" id="KW-0472">Membrane</keyword>
<feature type="transmembrane region" description="Helical" evidence="2">
    <location>
        <begin position="217"/>
        <end position="237"/>
    </location>
</feature>
<gene>
    <name evidence="4" type="ORF">CBR64_09615</name>
</gene>
<proteinExistence type="predicted"/>
<dbReference type="EMBL" id="CP021383">
    <property type="protein sequence ID" value="ARU51702.1"/>
    <property type="molecule type" value="Genomic_DNA"/>
</dbReference>
<feature type="transmembrane region" description="Helical" evidence="2">
    <location>
        <begin position="126"/>
        <end position="147"/>
    </location>
</feature>
<reference evidence="4 5" key="1">
    <citation type="submission" date="2017-05" db="EMBL/GenBank/DDBJ databases">
        <authorList>
            <person name="Song R."/>
            <person name="Chenine A.L."/>
            <person name="Ruprecht R.M."/>
        </authorList>
    </citation>
    <scope>NUCLEOTIDE SEQUENCE [LARGE SCALE GENOMIC DNA]</scope>
    <source>
        <strain evidence="4 5">PSBB019</strain>
    </source>
</reference>
<feature type="transmembrane region" description="Helical" evidence="2">
    <location>
        <begin position="174"/>
        <end position="196"/>
    </location>
</feature>
<keyword evidence="2" id="KW-0812">Transmembrane</keyword>
<dbReference type="KEGG" id="cceu:CBR64_09615"/>
<feature type="transmembrane region" description="Helical" evidence="2">
    <location>
        <begin position="308"/>
        <end position="329"/>
    </location>
</feature>
<dbReference type="Pfam" id="PF02517">
    <property type="entry name" value="Rce1-like"/>
    <property type="match status" value="1"/>
</dbReference>
<accession>A0A1Y0HU51</accession>